<protein>
    <submittedName>
        <fullName evidence="2">Uncharacterized protein</fullName>
    </submittedName>
</protein>
<accession>A0AAV0ZPL9</accession>
<gene>
    <name evidence="2" type="ORF">VFH_II184680</name>
</gene>
<evidence type="ECO:0000313" key="3">
    <source>
        <dbReference type="Proteomes" id="UP001157006"/>
    </source>
</evidence>
<dbReference type="EMBL" id="OX451737">
    <property type="protein sequence ID" value="CAI8599644.1"/>
    <property type="molecule type" value="Genomic_DNA"/>
</dbReference>
<reference evidence="2 3" key="1">
    <citation type="submission" date="2023-01" db="EMBL/GenBank/DDBJ databases">
        <authorList>
            <person name="Kreplak J."/>
        </authorList>
    </citation>
    <scope>NUCLEOTIDE SEQUENCE [LARGE SCALE GENOMIC DNA]</scope>
</reference>
<feature type="transmembrane region" description="Helical" evidence="1">
    <location>
        <begin position="126"/>
        <end position="148"/>
    </location>
</feature>
<organism evidence="2 3">
    <name type="scientific">Vicia faba</name>
    <name type="common">Broad bean</name>
    <name type="synonym">Faba vulgaris</name>
    <dbReference type="NCBI Taxonomy" id="3906"/>
    <lineage>
        <taxon>Eukaryota</taxon>
        <taxon>Viridiplantae</taxon>
        <taxon>Streptophyta</taxon>
        <taxon>Embryophyta</taxon>
        <taxon>Tracheophyta</taxon>
        <taxon>Spermatophyta</taxon>
        <taxon>Magnoliopsida</taxon>
        <taxon>eudicotyledons</taxon>
        <taxon>Gunneridae</taxon>
        <taxon>Pentapetalae</taxon>
        <taxon>rosids</taxon>
        <taxon>fabids</taxon>
        <taxon>Fabales</taxon>
        <taxon>Fabaceae</taxon>
        <taxon>Papilionoideae</taxon>
        <taxon>50 kb inversion clade</taxon>
        <taxon>NPAAA clade</taxon>
        <taxon>Hologalegina</taxon>
        <taxon>IRL clade</taxon>
        <taxon>Fabeae</taxon>
        <taxon>Vicia</taxon>
    </lineage>
</organism>
<keyword evidence="3" id="KW-1185">Reference proteome</keyword>
<keyword evidence="1" id="KW-1133">Transmembrane helix</keyword>
<feature type="transmembrane region" description="Helical" evidence="1">
    <location>
        <begin position="95"/>
        <end position="114"/>
    </location>
</feature>
<dbReference type="AlphaFoldDB" id="A0AAV0ZPL9"/>
<evidence type="ECO:0000256" key="1">
    <source>
        <dbReference type="SAM" id="Phobius"/>
    </source>
</evidence>
<name>A0AAV0ZPL9_VICFA</name>
<proteinExistence type="predicted"/>
<sequence length="157" mass="18378">MLAPDIFSSAWYRFCHHVLSFQFHHSSLYQSSSRVVGVYHIFRVFELRSIHDVCVEVLVKGHVEDRVSVILLSWLLLAVKSYMRPFVFTRVLAMAANYNSSVMTVLFFWEGLFFPPKLWIFSSLGFIYSELLIVTSLLYYVIILQFALCTEMLVLYL</sequence>
<keyword evidence="1" id="KW-0812">Transmembrane</keyword>
<keyword evidence="1" id="KW-0472">Membrane</keyword>
<evidence type="ECO:0000313" key="2">
    <source>
        <dbReference type="EMBL" id="CAI8599644.1"/>
    </source>
</evidence>
<dbReference type="Proteomes" id="UP001157006">
    <property type="component" value="Chromosome 2"/>
</dbReference>